<evidence type="ECO:0000313" key="3">
    <source>
        <dbReference type="Proteomes" id="UP000676649"/>
    </source>
</evidence>
<keyword evidence="2" id="KW-0808">Transferase</keyword>
<evidence type="ECO:0000259" key="1">
    <source>
        <dbReference type="Pfam" id="PF03848"/>
    </source>
</evidence>
<keyword evidence="2" id="KW-0489">Methyltransferase</keyword>
<sequence>MSVNLQAKWDEIYRHQTAVPIAAQVLREHLFLLPKQGRALDLACGAGANALLLAEAGLKVDAWDISAVALQFLQQQAAIRELDIHVHQANISAAILPVDCYDVIVISRFLDRTLCNAIMVALKAAGLLFYQTFTCNKLDPQGPSRPDYLLASNELLRLFAPLSLVFYQEHARIGNLQYGDRNEACFIGQKPSAEQITI</sequence>
<dbReference type="EMBL" id="CP073754">
    <property type="protein sequence ID" value="QWF70816.1"/>
    <property type="molecule type" value="Genomic_DNA"/>
</dbReference>
<accession>A0A975MMW5</accession>
<evidence type="ECO:0000313" key="2">
    <source>
        <dbReference type="EMBL" id="QWF70816.1"/>
    </source>
</evidence>
<proteinExistence type="predicted"/>
<dbReference type="Pfam" id="PF03848">
    <property type="entry name" value="TehB"/>
    <property type="match status" value="1"/>
</dbReference>
<dbReference type="RefSeq" id="WP_215582258.1">
    <property type="nucleotide sequence ID" value="NZ_CP073754.1"/>
</dbReference>
<organism evidence="2 3">
    <name type="scientific">Methylomonas paludis</name>
    <dbReference type="NCBI Taxonomy" id="1173101"/>
    <lineage>
        <taxon>Bacteria</taxon>
        <taxon>Pseudomonadati</taxon>
        <taxon>Pseudomonadota</taxon>
        <taxon>Gammaproteobacteria</taxon>
        <taxon>Methylococcales</taxon>
        <taxon>Methylococcaceae</taxon>
        <taxon>Methylomonas</taxon>
    </lineage>
</organism>
<dbReference type="AlphaFoldDB" id="A0A975MMW5"/>
<dbReference type="KEGG" id="mpad:KEF85_16110"/>
<dbReference type="GO" id="GO:0008168">
    <property type="term" value="F:methyltransferase activity"/>
    <property type="evidence" value="ECO:0007669"/>
    <property type="project" value="UniProtKB-KW"/>
</dbReference>
<dbReference type="InterPro" id="IPR015985">
    <property type="entry name" value="TehB-like_dom"/>
</dbReference>
<dbReference type="Gene3D" id="3.40.50.150">
    <property type="entry name" value="Vaccinia Virus protein VP39"/>
    <property type="match status" value="1"/>
</dbReference>
<gene>
    <name evidence="2" type="ORF">KEF85_16110</name>
</gene>
<feature type="domain" description="Tellurite resistance methyltransferase TehB-like" evidence="1">
    <location>
        <begin position="35"/>
        <end position="123"/>
    </location>
</feature>
<protein>
    <submittedName>
        <fullName evidence="2">Methyltransferase domain-containing protein</fullName>
    </submittedName>
</protein>
<name>A0A975MMW5_9GAMM</name>
<reference evidence="2" key="1">
    <citation type="submission" date="2021-04" db="EMBL/GenBank/DDBJ databases">
        <title>Draft genome sequence data of methanotrophic Methylovulum sp. strain S1L and Methylomonas sp. strain S2AM isolated from boreal lake water columns.</title>
        <authorList>
            <person name="Rissanen A.J."/>
            <person name="Mangayil R."/>
            <person name="Svenning M.M."/>
            <person name="Khanongnuch R."/>
        </authorList>
    </citation>
    <scope>NUCLEOTIDE SEQUENCE</scope>
    <source>
        <strain evidence="2">S2AM</strain>
    </source>
</reference>
<dbReference type="SUPFAM" id="SSF53335">
    <property type="entry name" value="S-adenosyl-L-methionine-dependent methyltransferases"/>
    <property type="match status" value="1"/>
</dbReference>
<dbReference type="CDD" id="cd02440">
    <property type="entry name" value="AdoMet_MTases"/>
    <property type="match status" value="1"/>
</dbReference>
<dbReference type="GO" id="GO:0032259">
    <property type="term" value="P:methylation"/>
    <property type="evidence" value="ECO:0007669"/>
    <property type="project" value="UniProtKB-KW"/>
</dbReference>
<dbReference type="InterPro" id="IPR029063">
    <property type="entry name" value="SAM-dependent_MTases_sf"/>
</dbReference>
<keyword evidence="3" id="KW-1185">Reference proteome</keyword>
<dbReference type="Proteomes" id="UP000676649">
    <property type="component" value="Chromosome"/>
</dbReference>